<name>A0A7G9R926_9ACTN</name>
<protein>
    <recommendedName>
        <fullName evidence="3">ATP synthase F0 subunit B</fullName>
    </recommendedName>
</protein>
<dbReference type="Proteomes" id="UP000515947">
    <property type="component" value="Chromosome"/>
</dbReference>
<gene>
    <name evidence="1" type="ORF">H9L09_16570</name>
</gene>
<organism evidence="1 2">
    <name type="scientific">Nocardioides mesophilus</name>
    <dbReference type="NCBI Taxonomy" id="433659"/>
    <lineage>
        <taxon>Bacteria</taxon>
        <taxon>Bacillati</taxon>
        <taxon>Actinomycetota</taxon>
        <taxon>Actinomycetes</taxon>
        <taxon>Propionibacteriales</taxon>
        <taxon>Nocardioidaceae</taxon>
        <taxon>Nocardioides</taxon>
    </lineage>
</organism>
<proteinExistence type="predicted"/>
<evidence type="ECO:0000313" key="2">
    <source>
        <dbReference type="Proteomes" id="UP000515947"/>
    </source>
</evidence>
<dbReference type="EMBL" id="CP060713">
    <property type="protein sequence ID" value="QNN52101.1"/>
    <property type="molecule type" value="Genomic_DNA"/>
</dbReference>
<keyword evidence="2" id="KW-1185">Reference proteome</keyword>
<accession>A0A7G9R926</accession>
<evidence type="ECO:0008006" key="3">
    <source>
        <dbReference type="Google" id="ProtNLM"/>
    </source>
</evidence>
<dbReference type="Gene3D" id="1.20.5.620">
    <property type="entry name" value="F1F0 ATP synthase subunit B, membrane domain"/>
    <property type="match status" value="1"/>
</dbReference>
<sequence>MNVHDKLAEIRRAIEEARSMPMSASAVVNRAELLALVDELGAAVDTAFSDAQQVVAEREVVVEEGRKEAAEIVAEAKNEREHIVSDTEVFRLAKREADRVLEQAHAEADGLRQETDDYVDAKLANFEITLERTMDAVKRGRERLAGRTELSSLTDAEVDKIRLPEHLER</sequence>
<evidence type="ECO:0000313" key="1">
    <source>
        <dbReference type="EMBL" id="QNN52101.1"/>
    </source>
</evidence>
<dbReference type="AlphaFoldDB" id="A0A7G9R926"/>
<reference evidence="1 2" key="1">
    <citation type="submission" date="2020-08" db="EMBL/GenBank/DDBJ databases">
        <title>Genome sequence of Nocardioides mesophilus KACC 16243T.</title>
        <authorList>
            <person name="Hyun D.-W."/>
            <person name="Bae J.-W."/>
        </authorList>
    </citation>
    <scope>NUCLEOTIDE SEQUENCE [LARGE SCALE GENOMIC DNA]</scope>
    <source>
        <strain evidence="1 2">KACC 16243</strain>
    </source>
</reference>
<dbReference type="KEGG" id="nmes:H9L09_16570"/>
<dbReference type="RefSeq" id="WP_187577943.1">
    <property type="nucleotide sequence ID" value="NZ_CP060713.1"/>
</dbReference>